<dbReference type="RefSeq" id="WP_343990131.1">
    <property type="nucleotide sequence ID" value="NZ_BAAAFM010000008.1"/>
</dbReference>
<accession>A0ABP3CSL4</accession>
<sequence>MQVQIKVYRNERLYDEFAFNTHDEKYKTETELVRAEFEAIDDPAGKVDKVVSLLVNVNEDNYTIAMLIPVHQSSEWEVSRISENYTLAVYCILGSGN</sequence>
<keyword evidence="2" id="KW-1185">Reference proteome</keyword>
<name>A0ABP3CSL4_9GAMM</name>
<reference evidence="2" key="1">
    <citation type="journal article" date="2019" name="Int. J. Syst. Evol. Microbiol.">
        <title>The Global Catalogue of Microorganisms (GCM) 10K type strain sequencing project: providing services to taxonomists for standard genome sequencing and annotation.</title>
        <authorList>
            <consortium name="The Broad Institute Genomics Platform"/>
            <consortium name="The Broad Institute Genome Sequencing Center for Infectious Disease"/>
            <person name="Wu L."/>
            <person name="Ma J."/>
        </authorList>
    </citation>
    <scope>NUCLEOTIDE SEQUENCE [LARGE SCALE GENOMIC DNA]</scope>
    <source>
        <strain evidence="2">JCM 16211</strain>
    </source>
</reference>
<gene>
    <name evidence="1" type="ORF">GCM10009123_21170</name>
</gene>
<dbReference type="EMBL" id="BAAAFM010000008">
    <property type="protein sequence ID" value="GAA0213723.1"/>
    <property type="molecule type" value="Genomic_DNA"/>
</dbReference>
<protein>
    <submittedName>
        <fullName evidence="1">Uncharacterized protein</fullName>
    </submittedName>
</protein>
<dbReference type="Proteomes" id="UP001501221">
    <property type="component" value="Unassembled WGS sequence"/>
</dbReference>
<evidence type="ECO:0000313" key="1">
    <source>
        <dbReference type="EMBL" id="GAA0213723.1"/>
    </source>
</evidence>
<proteinExistence type="predicted"/>
<evidence type="ECO:0000313" key="2">
    <source>
        <dbReference type="Proteomes" id="UP001501221"/>
    </source>
</evidence>
<organism evidence="1 2">
    <name type="scientific">Kangiella japonica</name>
    <dbReference type="NCBI Taxonomy" id="647384"/>
    <lineage>
        <taxon>Bacteria</taxon>
        <taxon>Pseudomonadati</taxon>
        <taxon>Pseudomonadota</taxon>
        <taxon>Gammaproteobacteria</taxon>
        <taxon>Kangiellales</taxon>
        <taxon>Kangiellaceae</taxon>
        <taxon>Kangiella</taxon>
    </lineage>
</organism>
<comment type="caution">
    <text evidence="1">The sequence shown here is derived from an EMBL/GenBank/DDBJ whole genome shotgun (WGS) entry which is preliminary data.</text>
</comment>